<gene>
    <name evidence="1" type="ORF">VTK73DRAFT_7422</name>
</gene>
<sequence>MTRVSGLERLVGVPQEYGRNVARLDELQANLGPFPLENELPSALSVLLIVPASPTRLLPSPAGVPFFPALGTENRLPMDDTF</sequence>
<evidence type="ECO:0000313" key="2">
    <source>
        <dbReference type="Proteomes" id="UP001586593"/>
    </source>
</evidence>
<dbReference type="EMBL" id="JAZHXJ010000471">
    <property type="protein sequence ID" value="KAL1860308.1"/>
    <property type="molecule type" value="Genomic_DNA"/>
</dbReference>
<reference evidence="1 2" key="1">
    <citation type="journal article" date="2024" name="Commun. Biol.">
        <title>Comparative genomic analysis of thermophilic fungi reveals convergent evolutionary adaptations and gene losses.</title>
        <authorList>
            <person name="Steindorff A.S."/>
            <person name="Aguilar-Pontes M.V."/>
            <person name="Robinson A.J."/>
            <person name="Andreopoulos B."/>
            <person name="LaButti K."/>
            <person name="Kuo A."/>
            <person name="Mondo S."/>
            <person name="Riley R."/>
            <person name="Otillar R."/>
            <person name="Haridas S."/>
            <person name="Lipzen A."/>
            <person name="Grimwood J."/>
            <person name="Schmutz J."/>
            <person name="Clum A."/>
            <person name="Reid I.D."/>
            <person name="Moisan M.C."/>
            <person name="Butler G."/>
            <person name="Nguyen T.T.M."/>
            <person name="Dewar K."/>
            <person name="Conant G."/>
            <person name="Drula E."/>
            <person name="Henrissat B."/>
            <person name="Hansel C."/>
            <person name="Singer S."/>
            <person name="Hutchinson M.I."/>
            <person name="de Vries R.P."/>
            <person name="Natvig D.O."/>
            <person name="Powell A.J."/>
            <person name="Tsang A."/>
            <person name="Grigoriev I.V."/>
        </authorList>
    </citation>
    <scope>NUCLEOTIDE SEQUENCE [LARGE SCALE GENOMIC DNA]</scope>
    <source>
        <strain evidence="1 2">ATCC 24622</strain>
    </source>
</reference>
<evidence type="ECO:0000313" key="1">
    <source>
        <dbReference type="EMBL" id="KAL1860308.1"/>
    </source>
</evidence>
<protein>
    <submittedName>
        <fullName evidence="1">Uncharacterized protein</fullName>
    </submittedName>
</protein>
<organism evidence="1 2">
    <name type="scientific">Phialemonium thermophilum</name>
    <dbReference type="NCBI Taxonomy" id="223376"/>
    <lineage>
        <taxon>Eukaryota</taxon>
        <taxon>Fungi</taxon>
        <taxon>Dikarya</taxon>
        <taxon>Ascomycota</taxon>
        <taxon>Pezizomycotina</taxon>
        <taxon>Sordariomycetes</taxon>
        <taxon>Sordariomycetidae</taxon>
        <taxon>Cephalothecales</taxon>
        <taxon>Cephalothecaceae</taxon>
        <taxon>Phialemonium</taxon>
    </lineage>
</organism>
<dbReference type="Proteomes" id="UP001586593">
    <property type="component" value="Unassembled WGS sequence"/>
</dbReference>
<accession>A0ABR3WEQ7</accession>
<proteinExistence type="predicted"/>
<keyword evidence="2" id="KW-1185">Reference proteome</keyword>
<comment type="caution">
    <text evidence="1">The sequence shown here is derived from an EMBL/GenBank/DDBJ whole genome shotgun (WGS) entry which is preliminary data.</text>
</comment>
<name>A0ABR3WEQ7_9PEZI</name>